<dbReference type="GeneID" id="59238201"/>
<dbReference type="RefSeq" id="XP_037146143.1">
    <property type="nucleotide sequence ID" value="XM_037290248.1"/>
</dbReference>
<accession>A0A7H9B6R7</accession>
<gene>
    <name evidence="1" type="ORF">HG535_0G03010</name>
</gene>
<evidence type="ECO:0000313" key="1">
    <source>
        <dbReference type="EMBL" id="QLG74418.1"/>
    </source>
</evidence>
<dbReference type="AlphaFoldDB" id="A0A7H9B6R7"/>
<protein>
    <submittedName>
        <fullName evidence="1">Uncharacterized protein</fullName>
    </submittedName>
</protein>
<evidence type="ECO:0000313" key="2">
    <source>
        <dbReference type="Proteomes" id="UP000509704"/>
    </source>
</evidence>
<reference evidence="1 2" key="1">
    <citation type="submission" date="2020-07" db="EMBL/GenBank/DDBJ databases">
        <title>The yeast mating-type switching endonuclease HO is a domesticated member of an unorthodox homing genetic element family.</title>
        <authorList>
            <person name="Coughlan A.Y."/>
            <person name="Lombardi L."/>
            <person name="Braun-Galleani S."/>
            <person name="Martos A.R."/>
            <person name="Galeote V."/>
            <person name="Bigey F."/>
            <person name="Dequin S."/>
            <person name="Byrne K.P."/>
            <person name="Wolfe K.H."/>
        </authorList>
    </citation>
    <scope>NUCLEOTIDE SEQUENCE [LARGE SCALE GENOMIC DNA]</scope>
    <source>
        <strain evidence="1 2">NRRL Y-6702</strain>
    </source>
</reference>
<sequence>MRKKPPYPVTDLDDIKISGKNVAKWADQEHDETNKGRFERSFVEVIESKSVYEKSNMCRSNHVPNFSSSHELSYAEQKNKKHQEVLFQRHQHIKKKLMAEPEDHTVKQWIKTAEFALQRFLISIDNIIDRTQVPFLLYHKREIEVLLILILTWHIIMIADRCGQFIKDICDIG</sequence>
<proteinExistence type="predicted"/>
<dbReference type="KEGG" id="zmk:HG535_0G03010"/>
<dbReference type="Proteomes" id="UP000509704">
    <property type="component" value="Chromosome 7"/>
</dbReference>
<organism evidence="1 2">
    <name type="scientific">Zygotorulaspora mrakii</name>
    <name type="common">Zygosaccharomyces mrakii</name>
    <dbReference type="NCBI Taxonomy" id="42260"/>
    <lineage>
        <taxon>Eukaryota</taxon>
        <taxon>Fungi</taxon>
        <taxon>Dikarya</taxon>
        <taxon>Ascomycota</taxon>
        <taxon>Saccharomycotina</taxon>
        <taxon>Saccharomycetes</taxon>
        <taxon>Saccharomycetales</taxon>
        <taxon>Saccharomycetaceae</taxon>
        <taxon>Zygotorulaspora</taxon>
    </lineage>
</organism>
<dbReference type="EMBL" id="CP058610">
    <property type="protein sequence ID" value="QLG74418.1"/>
    <property type="molecule type" value="Genomic_DNA"/>
</dbReference>
<name>A0A7H9B6R7_ZYGMR</name>
<keyword evidence="2" id="KW-1185">Reference proteome</keyword>